<dbReference type="RefSeq" id="WP_103243987.1">
    <property type="nucleotide sequence ID" value="NZ_CAWPJG010000001.1"/>
</dbReference>
<dbReference type="PANTHER" id="PTHR43140">
    <property type="entry name" value="TYPE-1 RESTRICTION ENZYME ECOKI SPECIFICITY PROTEIN"/>
    <property type="match status" value="1"/>
</dbReference>
<comment type="similarity">
    <text evidence="1">Belongs to the type-I restriction system S methylase family.</text>
</comment>
<dbReference type="Pfam" id="PF01420">
    <property type="entry name" value="Methylase_S"/>
    <property type="match status" value="1"/>
</dbReference>
<dbReference type="PANTHER" id="PTHR43140:SF1">
    <property type="entry name" value="TYPE I RESTRICTION ENZYME ECOKI SPECIFICITY SUBUNIT"/>
    <property type="match status" value="1"/>
</dbReference>
<dbReference type="GO" id="GO:0004519">
    <property type="term" value="F:endonuclease activity"/>
    <property type="evidence" value="ECO:0007669"/>
    <property type="project" value="UniProtKB-KW"/>
</dbReference>
<evidence type="ECO:0000259" key="4">
    <source>
        <dbReference type="Pfam" id="PF01420"/>
    </source>
</evidence>
<organism evidence="5 6">
    <name type="scientific">Aeromonas media</name>
    <dbReference type="NCBI Taxonomy" id="651"/>
    <lineage>
        <taxon>Bacteria</taxon>
        <taxon>Pseudomonadati</taxon>
        <taxon>Pseudomonadota</taxon>
        <taxon>Gammaproteobacteria</taxon>
        <taxon>Aeromonadales</taxon>
        <taxon>Aeromonadaceae</taxon>
        <taxon>Aeromonas</taxon>
    </lineage>
</organism>
<dbReference type="REBASE" id="385942">
    <property type="entry name" value="S.Ame119ORF22770P"/>
</dbReference>
<protein>
    <submittedName>
        <fullName evidence="5">Restriction endonuclease subunit S</fullName>
    </submittedName>
</protein>
<evidence type="ECO:0000313" key="6">
    <source>
        <dbReference type="Proteomes" id="UP000501427"/>
    </source>
</evidence>
<sequence>MAIENLITDHLDLWTAAVRPKSSAGRGSNSKLELTGIKKLRELILELAVRGKLVPQDPSDEPTSVLLERIAVEKARLVKEKKIKQEKPLPGITEEEKLYGVPDSWCFCRLGDICHGITSGSTPPKDKFSESDGVPYLKVYNIRNQQIDFDYQPQFIEKDYNESKLKRSMLYPGDVVMNIVGPPLGKVAIIPDTYPVWNCNQAIVFFRPIDSRINTYIYTYLVTGLFLRSIELIGTAGQDNISVTKSRLVVLPVPPLAEQYRIVAKVDELMALCDQLEQQSEAQLAAHQTLVEALLATLTDSTDADELAQNWTRLSTHFDTLFTTEASIDALKQTILQLAVMGKLVPQDPSDEPASALLERIAAEKALLVKEKKIKKEKPQPVINEDEKPFELPQGWVWCRLNDLALSSEAGWSPQCEPTSREYNKWGVLKVSAVTWGIFKPEENKELPESLEPRPEYEVKPGDFLISRANTAELVARAVIVPNDAPIHLMMSDKIIRFKFSKLVEPHFVNMVNNSVFSRIYYAKVAGGTSSSMKNVSRSQIQNLVVALPPRSEELKIIDKVNGLMTICDRLQSRLQSSQQTQLKLTETIIENSMR</sequence>
<proteinExistence type="inferred from homology"/>
<keyword evidence="5" id="KW-0540">Nuclease</keyword>
<keyword evidence="2" id="KW-0680">Restriction system</keyword>
<reference evidence="5 6" key="1">
    <citation type="submission" date="2019-03" db="EMBL/GenBank/DDBJ databases">
        <title>Novel transposon Tn6433 accelerates the dissemination of tet(E) in Aeromonas from aerobic biofilm under oxytetracycline stress.</title>
        <authorList>
            <person name="Shi Y."/>
            <person name="Tian Z."/>
            <person name="Zhang Y."/>
            <person name="Zhang H."/>
            <person name="Yang M."/>
        </authorList>
    </citation>
    <scope>NUCLEOTIDE SEQUENCE [LARGE SCALE GENOMIC DNA]</scope>
    <source>
        <strain evidence="5 6">T0.1-19</strain>
    </source>
</reference>
<accession>A0A6M4YFN8</accession>
<dbReference type="GO" id="GO:0009307">
    <property type="term" value="P:DNA restriction-modification system"/>
    <property type="evidence" value="ECO:0007669"/>
    <property type="project" value="UniProtKB-KW"/>
</dbReference>
<name>A0A6M4YFN8_AERME</name>
<keyword evidence="5" id="KW-0255">Endonuclease</keyword>
<feature type="domain" description="Type I restriction modification DNA specificity" evidence="4">
    <location>
        <begin position="102"/>
        <end position="284"/>
    </location>
</feature>
<evidence type="ECO:0000256" key="1">
    <source>
        <dbReference type="ARBA" id="ARBA00010923"/>
    </source>
</evidence>
<dbReference type="AlphaFoldDB" id="A0A6M4YFN8"/>
<evidence type="ECO:0000313" key="5">
    <source>
        <dbReference type="EMBL" id="QJT23949.1"/>
    </source>
</evidence>
<dbReference type="InterPro" id="IPR000055">
    <property type="entry name" value="Restrct_endonuc_typeI_TRD"/>
</dbReference>
<evidence type="ECO:0000256" key="3">
    <source>
        <dbReference type="ARBA" id="ARBA00023125"/>
    </source>
</evidence>
<dbReference type="SUPFAM" id="SSF116734">
    <property type="entry name" value="DNA methylase specificity domain"/>
    <property type="match status" value="2"/>
</dbReference>
<dbReference type="Gene3D" id="3.90.220.20">
    <property type="entry name" value="DNA methylase specificity domains"/>
    <property type="match status" value="2"/>
</dbReference>
<dbReference type="GO" id="GO:0003677">
    <property type="term" value="F:DNA binding"/>
    <property type="evidence" value="ECO:0007669"/>
    <property type="project" value="UniProtKB-KW"/>
</dbReference>
<evidence type="ECO:0000256" key="2">
    <source>
        <dbReference type="ARBA" id="ARBA00022747"/>
    </source>
</evidence>
<dbReference type="InterPro" id="IPR051212">
    <property type="entry name" value="Type-I_RE_S_subunit"/>
</dbReference>
<dbReference type="CDD" id="cd17261">
    <property type="entry name" value="RMtype1_S_EcoKI-TRD2-CR2_like"/>
    <property type="match status" value="1"/>
</dbReference>
<dbReference type="InterPro" id="IPR044946">
    <property type="entry name" value="Restrct_endonuc_typeI_TRD_sf"/>
</dbReference>
<keyword evidence="3" id="KW-0238">DNA-binding</keyword>
<keyword evidence="5" id="KW-0378">Hydrolase</keyword>
<dbReference type="EMBL" id="CP038441">
    <property type="protein sequence ID" value="QJT23949.1"/>
    <property type="molecule type" value="Genomic_DNA"/>
</dbReference>
<dbReference type="CDD" id="cd17246">
    <property type="entry name" value="RMtype1_S_SonII-TRD2-CR2_like"/>
    <property type="match status" value="1"/>
</dbReference>
<dbReference type="Proteomes" id="UP000501427">
    <property type="component" value="Chromosome"/>
</dbReference>
<gene>
    <name evidence="5" type="ORF">E4184_22775</name>
</gene>